<reference evidence="1" key="1">
    <citation type="submission" date="2021-06" db="EMBL/GenBank/DDBJ databases">
        <authorList>
            <person name="Kallberg Y."/>
            <person name="Tangrot J."/>
            <person name="Rosling A."/>
        </authorList>
    </citation>
    <scope>NUCLEOTIDE SEQUENCE</scope>
    <source>
        <strain evidence="1">IA702</strain>
    </source>
</reference>
<evidence type="ECO:0000313" key="1">
    <source>
        <dbReference type="EMBL" id="CAG8566798.1"/>
    </source>
</evidence>
<sequence>MVYHIIDNISNDSVAEIGLYYRNAVLIGSTLYILVLSIENPTAWTIDLNDKNPKWISVSMKVSDSYGPVKYPETSSSLNKIYIHGGIDLLSGKPTNTLYEFDVRDRFTVVNVADDGPYDSKDFATYNLANGIWTIHDQIPNLLYARSLHCTLKARSRLYIYGGQRIVSKEKTELHTDSHVWTYDIQNHSISSTVYSWTPLKLPPEWVFTSGQKQSPGRRVGTAMFCIRNRIAIIGGVVGDNWEKSEIENLKIFSPLKKSWCHIRIQGLPRMSCVAFVGNWSGCIRKAFLIGDDAKNGKDNNGMDSWLTLIITISIRNKNTNIQQL</sequence>
<dbReference type="EMBL" id="CAJVPJ010000942">
    <property type="protein sequence ID" value="CAG8566798.1"/>
    <property type="molecule type" value="Genomic_DNA"/>
</dbReference>
<dbReference type="InterPro" id="IPR011043">
    <property type="entry name" value="Gal_Oxase/kelch_b-propeller"/>
</dbReference>
<evidence type="ECO:0000313" key="2">
    <source>
        <dbReference type="Proteomes" id="UP000789572"/>
    </source>
</evidence>
<dbReference type="OrthoDB" id="10250130at2759"/>
<dbReference type="SUPFAM" id="SSF50965">
    <property type="entry name" value="Galactose oxidase, central domain"/>
    <property type="match status" value="1"/>
</dbReference>
<dbReference type="AlphaFoldDB" id="A0A9N9BK67"/>
<name>A0A9N9BK67_9GLOM</name>
<keyword evidence="2" id="KW-1185">Reference proteome</keyword>
<accession>A0A9N9BK67</accession>
<dbReference type="Proteomes" id="UP000789572">
    <property type="component" value="Unassembled WGS sequence"/>
</dbReference>
<dbReference type="InterPro" id="IPR015915">
    <property type="entry name" value="Kelch-typ_b-propeller"/>
</dbReference>
<proteinExistence type="predicted"/>
<organism evidence="1 2">
    <name type="scientific">Paraglomus occultum</name>
    <dbReference type="NCBI Taxonomy" id="144539"/>
    <lineage>
        <taxon>Eukaryota</taxon>
        <taxon>Fungi</taxon>
        <taxon>Fungi incertae sedis</taxon>
        <taxon>Mucoromycota</taxon>
        <taxon>Glomeromycotina</taxon>
        <taxon>Glomeromycetes</taxon>
        <taxon>Paraglomerales</taxon>
        <taxon>Paraglomeraceae</taxon>
        <taxon>Paraglomus</taxon>
    </lineage>
</organism>
<dbReference type="Gene3D" id="2.120.10.80">
    <property type="entry name" value="Kelch-type beta propeller"/>
    <property type="match status" value="1"/>
</dbReference>
<comment type="caution">
    <text evidence="1">The sequence shown here is derived from an EMBL/GenBank/DDBJ whole genome shotgun (WGS) entry which is preliminary data.</text>
</comment>
<protein>
    <submittedName>
        <fullName evidence="1">5304_t:CDS:1</fullName>
    </submittedName>
</protein>
<gene>
    <name evidence="1" type="ORF">POCULU_LOCUS5790</name>
</gene>